<dbReference type="PROSITE" id="PS50002">
    <property type="entry name" value="SH3"/>
    <property type="match status" value="1"/>
</dbReference>
<dbReference type="CDD" id="cd00174">
    <property type="entry name" value="SH3"/>
    <property type="match status" value="1"/>
</dbReference>
<organism evidence="7 8">
    <name type="scientific">Eremothecium sinecaudum</name>
    <dbReference type="NCBI Taxonomy" id="45286"/>
    <lineage>
        <taxon>Eukaryota</taxon>
        <taxon>Fungi</taxon>
        <taxon>Dikarya</taxon>
        <taxon>Ascomycota</taxon>
        <taxon>Saccharomycotina</taxon>
        <taxon>Saccharomycetes</taxon>
        <taxon>Saccharomycetales</taxon>
        <taxon>Saccharomycetaceae</taxon>
        <taxon>Eremothecium</taxon>
    </lineage>
</organism>
<evidence type="ECO:0000256" key="1">
    <source>
        <dbReference type="ARBA" id="ARBA00004496"/>
    </source>
</evidence>
<dbReference type="PANTHER" id="PTHR47174:SF3">
    <property type="entry name" value="BRIDGING INTEGRATOR 3"/>
    <property type="match status" value="1"/>
</dbReference>
<evidence type="ECO:0000256" key="2">
    <source>
        <dbReference type="ARBA" id="ARBA00022443"/>
    </source>
</evidence>
<sequence>MSSTLINRSLTNIKTELEFLTESGVISQKQYKEILEKLPDPNARNPPPLPRASSSEYVIALYAFQAQQEGDLTFNAGDKIEVLEKLTPEWYKGRHNGNVGMFPSNYVKPAFSSPAPPAKEESLPPPEYKPTSIVPTNHPAPTYGQSPLPPSAAGYYQHPPQGQYQPPAQYPPPGQYQQPPIQYAQPAPVQPVVQQGQSGGGSSTLKNIGTQLGTAAIFGAGATIGSDIVHSIF</sequence>
<feature type="compositionally biased region" description="Low complexity" evidence="5">
    <location>
        <begin position="154"/>
        <end position="167"/>
    </location>
</feature>
<dbReference type="SMART" id="SM00326">
    <property type="entry name" value="SH3"/>
    <property type="match status" value="1"/>
</dbReference>
<dbReference type="RefSeq" id="XP_017986828.1">
    <property type="nucleotide sequence ID" value="XM_018131284.1"/>
</dbReference>
<protein>
    <submittedName>
        <fullName evidence="7">HCL319Cp</fullName>
    </submittedName>
</protein>
<dbReference type="GO" id="GO:0006897">
    <property type="term" value="P:endocytosis"/>
    <property type="evidence" value="ECO:0007669"/>
    <property type="project" value="InterPro"/>
</dbReference>
<reference evidence="7 8" key="1">
    <citation type="submission" date="2016-01" db="EMBL/GenBank/DDBJ databases">
        <title>Genome sequence of the yeast Holleya sinecauda.</title>
        <authorList>
            <person name="Dietrich F.S."/>
        </authorList>
    </citation>
    <scope>NUCLEOTIDE SEQUENCE [LARGE SCALE GENOMIC DNA]</scope>
    <source>
        <strain evidence="7 8">ATCC 58844</strain>
    </source>
</reference>
<dbReference type="Proteomes" id="UP000243052">
    <property type="component" value="Chromosome iii"/>
</dbReference>
<evidence type="ECO:0000313" key="7">
    <source>
        <dbReference type="EMBL" id="AMD19832.1"/>
    </source>
</evidence>
<dbReference type="FunFam" id="2.30.30.40:FF:000072">
    <property type="entry name" value="Unconventional Myosin IB"/>
    <property type="match status" value="1"/>
</dbReference>
<dbReference type="InterPro" id="IPR046982">
    <property type="entry name" value="BIN3/RVS161-like"/>
</dbReference>
<dbReference type="GO" id="GO:0008289">
    <property type="term" value="F:lipid binding"/>
    <property type="evidence" value="ECO:0007669"/>
    <property type="project" value="TreeGrafter"/>
</dbReference>
<dbReference type="Gene3D" id="2.30.30.40">
    <property type="entry name" value="SH3 Domains"/>
    <property type="match status" value="1"/>
</dbReference>
<keyword evidence="8" id="KW-1185">Reference proteome</keyword>
<keyword evidence="2 4" id="KW-0728">SH3 domain</keyword>
<dbReference type="OrthoDB" id="6250593at2759"/>
<evidence type="ECO:0000256" key="5">
    <source>
        <dbReference type="SAM" id="MobiDB-lite"/>
    </source>
</evidence>
<dbReference type="GO" id="GO:0097320">
    <property type="term" value="P:plasma membrane tubulation"/>
    <property type="evidence" value="ECO:0007669"/>
    <property type="project" value="TreeGrafter"/>
</dbReference>
<dbReference type="GeneID" id="28723049"/>
<comment type="subcellular location">
    <subcellularLocation>
        <location evidence="1">Cytoplasm</location>
    </subcellularLocation>
</comment>
<dbReference type="SUPFAM" id="SSF50044">
    <property type="entry name" value="SH3-domain"/>
    <property type="match status" value="1"/>
</dbReference>
<proteinExistence type="predicted"/>
<evidence type="ECO:0000256" key="3">
    <source>
        <dbReference type="ARBA" id="ARBA00022490"/>
    </source>
</evidence>
<dbReference type="PANTHER" id="PTHR47174">
    <property type="entry name" value="BRIDGING INTEGRATOR 3"/>
    <property type="match status" value="1"/>
</dbReference>
<accession>A0A120K1X6</accession>
<dbReference type="GO" id="GO:0015629">
    <property type="term" value="C:actin cytoskeleton"/>
    <property type="evidence" value="ECO:0007669"/>
    <property type="project" value="TreeGrafter"/>
</dbReference>
<keyword evidence="3" id="KW-0963">Cytoplasm</keyword>
<name>A0A120K1X6_9SACH</name>
<dbReference type="STRING" id="45286.A0A120K1X6"/>
<evidence type="ECO:0000256" key="4">
    <source>
        <dbReference type="PROSITE-ProRule" id="PRU00192"/>
    </source>
</evidence>
<evidence type="ECO:0000313" key="8">
    <source>
        <dbReference type="Proteomes" id="UP000243052"/>
    </source>
</evidence>
<feature type="domain" description="SH3" evidence="6">
    <location>
        <begin position="53"/>
        <end position="112"/>
    </location>
</feature>
<dbReference type="GO" id="GO:1990528">
    <property type="term" value="C:Rvs161p-Rvs167p complex"/>
    <property type="evidence" value="ECO:0007669"/>
    <property type="project" value="TreeGrafter"/>
</dbReference>
<dbReference type="InterPro" id="IPR001452">
    <property type="entry name" value="SH3_domain"/>
</dbReference>
<feature type="region of interest" description="Disordered" evidence="5">
    <location>
        <begin position="112"/>
        <end position="181"/>
    </location>
</feature>
<dbReference type="Pfam" id="PF00018">
    <property type="entry name" value="SH3_1"/>
    <property type="match status" value="1"/>
</dbReference>
<dbReference type="AlphaFoldDB" id="A0A120K1X6"/>
<dbReference type="GO" id="GO:0051666">
    <property type="term" value="P:actin cortical patch localization"/>
    <property type="evidence" value="ECO:0007669"/>
    <property type="project" value="InterPro"/>
</dbReference>
<dbReference type="PRINTS" id="PR00452">
    <property type="entry name" value="SH3DOMAIN"/>
</dbReference>
<evidence type="ECO:0000259" key="6">
    <source>
        <dbReference type="PROSITE" id="PS50002"/>
    </source>
</evidence>
<dbReference type="GO" id="GO:0043332">
    <property type="term" value="C:mating projection tip"/>
    <property type="evidence" value="ECO:0007669"/>
    <property type="project" value="TreeGrafter"/>
</dbReference>
<dbReference type="InterPro" id="IPR036028">
    <property type="entry name" value="SH3-like_dom_sf"/>
</dbReference>
<gene>
    <name evidence="7" type="ORF">AW171_hschr31685</name>
</gene>
<dbReference type="GO" id="GO:0031097">
    <property type="term" value="C:medial cortex"/>
    <property type="evidence" value="ECO:0007669"/>
    <property type="project" value="TreeGrafter"/>
</dbReference>
<dbReference type="EMBL" id="CP014243">
    <property type="protein sequence ID" value="AMD19832.1"/>
    <property type="molecule type" value="Genomic_DNA"/>
</dbReference>